<dbReference type="PATRIC" id="fig|1235802.3.peg.6644"/>
<name>N1ZQ20_9FIRM</name>
<sequence>MRDKMIESEFKTKAQELIKLMVDTIADKEYTKLVSSIPPKSSWASFIDTEQTSENACLGFGKWLIEQLAMWEEYEDKKFAVDHFQK</sequence>
<dbReference type="Proteomes" id="UP000012589">
    <property type="component" value="Unassembled WGS sequence"/>
</dbReference>
<organism evidence="1 2">
    <name type="scientific">Eubacterium plexicaudatum ASF492</name>
    <dbReference type="NCBI Taxonomy" id="1235802"/>
    <lineage>
        <taxon>Bacteria</taxon>
        <taxon>Bacillati</taxon>
        <taxon>Bacillota</taxon>
        <taxon>Clostridia</taxon>
        <taxon>Eubacteriales</taxon>
        <taxon>Eubacteriaceae</taxon>
        <taxon>Eubacterium</taxon>
    </lineage>
</organism>
<dbReference type="EMBL" id="AQFT01000242">
    <property type="protein sequence ID" value="EMZ16203.1"/>
    <property type="molecule type" value="Genomic_DNA"/>
</dbReference>
<dbReference type="STRING" id="1235802.C823_06277"/>
<gene>
    <name evidence="1" type="ORF">C823_06277</name>
</gene>
<proteinExistence type="predicted"/>
<comment type="caution">
    <text evidence="1">The sequence shown here is derived from an EMBL/GenBank/DDBJ whole genome shotgun (WGS) entry which is preliminary data.</text>
</comment>
<protein>
    <submittedName>
        <fullName evidence="1">Uncharacterized protein</fullName>
    </submittedName>
</protein>
<keyword evidence="2" id="KW-1185">Reference proteome</keyword>
<reference evidence="1 2" key="1">
    <citation type="journal article" date="2014" name="Genome Announc.">
        <title>Draft genome sequences of the altered schaedler flora, a defined bacterial community from gnotobiotic mice.</title>
        <authorList>
            <person name="Wannemuehler M.J."/>
            <person name="Overstreet A.M."/>
            <person name="Ward D.V."/>
            <person name="Phillips G.J."/>
        </authorList>
    </citation>
    <scope>NUCLEOTIDE SEQUENCE [LARGE SCALE GENOMIC DNA]</scope>
    <source>
        <strain evidence="1 2">ASF492</strain>
    </source>
</reference>
<evidence type="ECO:0000313" key="2">
    <source>
        <dbReference type="Proteomes" id="UP000012589"/>
    </source>
</evidence>
<dbReference type="HOGENOM" id="CLU_2493230_0_0_9"/>
<accession>N1ZQ20</accession>
<dbReference type="AlphaFoldDB" id="N1ZQ20"/>
<evidence type="ECO:0000313" key="1">
    <source>
        <dbReference type="EMBL" id="EMZ16203.1"/>
    </source>
</evidence>